<sequence>MDVDQETPENQVKTCRSEGLKRQCLDQAFLGAKAQDAETQVVVVNDEDDAAPDSKGIQALLQELKTEVRRSGGGPVQYLEKHCDAAGFRQWLHDCFPLREDIHYSHDEKTLPLVEEKEMSDVLPLTVHVSALGFTRDCSLKPPCGLDLMLTLCNLYLTEGFTTAAEPLMVLQNTTPGISEKLPELENGGLKTFSLGYLKGLARATSLLCLLHFMKKRHVNPEQQFPALWDSVLRIRVHHVKTTSRMNEALTNMKISCKGSVRKATNTVQTVFMLKSLATVGVPDPMALVKQWNAMSARAFQISGKRQSTLKLLFEAAPKVVLDDILDHVQTLGWDNSVWHDDNLSTKKLYPKHQFPARSKLWQQRLRTTEESMALAVRRLQQCHIRLPEYQRKKPDIAGVDEVSAMAACAVNLVQELLKLAPISEEKLQEEFLKPFADGCPGVAQELEVALLDKSESFDIRNMATFRRLLDEQVFARPVAASKIEEDALTIDKVALVLKQCQYDQQVFSAWMKKVNNLKNEREQQEHAWKLSQRTKCSAAADLCCKSCLRLEVWDPTKPESAIASIMDFRRLTILGKLGLSTDSKDVATLLWLNSSAPSLVSVGISSAYMQTLAWALHDQLQGMAMVLSPTFSYGRGKLHLEASPEPAGTMIIDLFVRTGEFAEAFLKQRPNRPKTFFIGFCENQTEVTWVETVLKSSLADSYLSGAVMPGGEKIPTQMPEDLAVIRDGKLGMPVEIVKEWGNHPLAKDFQTWLATFQQQGGVIVDPAEAAKEADEKRKASEKPDSEPPAKKLKGNVKIEDALLCEAETISQPLLHECKVTLSKDNVALLQVRAGSEIWLINKGPKDFMGDFHQVAGFGRGSFKLLKQDEEPAQGARLVEFKLSSYKDLIYLNNQCVTVGQAVQQQRVTKPDCKVTYHEIQQDPEKTLHEFSLKMTHRVAFMSKTEELSAEASFGNLALKEKDSLWSESKALCVLWHCRWTAKGLSPVKPAVHLRGGLVLKPGQALKCHEKLVAA</sequence>
<protein>
    <submittedName>
        <fullName evidence="2">Uncharacterized protein</fullName>
    </submittedName>
</protein>
<organism evidence="2 3">
    <name type="scientific">Symbiodinium necroappetens</name>
    <dbReference type="NCBI Taxonomy" id="1628268"/>
    <lineage>
        <taxon>Eukaryota</taxon>
        <taxon>Sar</taxon>
        <taxon>Alveolata</taxon>
        <taxon>Dinophyceae</taxon>
        <taxon>Suessiales</taxon>
        <taxon>Symbiodiniaceae</taxon>
        <taxon>Symbiodinium</taxon>
    </lineage>
</organism>
<evidence type="ECO:0000313" key="3">
    <source>
        <dbReference type="Proteomes" id="UP000601435"/>
    </source>
</evidence>
<dbReference type="AlphaFoldDB" id="A0A812ZW57"/>
<proteinExistence type="predicted"/>
<evidence type="ECO:0000256" key="1">
    <source>
        <dbReference type="SAM" id="MobiDB-lite"/>
    </source>
</evidence>
<dbReference type="Proteomes" id="UP000601435">
    <property type="component" value="Unassembled WGS sequence"/>
</dbReference>
<comment type="caution">
    <text evidence="2">The sequence shown here is derived from an EMBL/GenBank/DDBJ whole genome shotgun (WGS) entry which is preliminary data.</text>
</comment>
<feature type="region of interest" description="Disordered" evidence="1">
    <location>
        <begin position="769"/>
        <end position="792"/>
    </location>
</feature>
<keyword evidence="3" id="KW-1185">Reference proteome</keyword>
<gene>
    <name evidence="2" type="ORF">SNEC2469_LOCUS25689</name>
</gene>
<name>A0A812ZW57_9DINO</name>
<dbReference type="EMBL" id="CAJNJA010051008">
    <property type="protein sequence ID" value="CAE7843324.1"/>
    <property type="molecule type" value="Genomic_DNA"/>
</dbReference>
<evidence type="ECO:0000313" key="2">
    <source>
        <dbReference type="EMBL" id="CAE7843324.1"/>
    </source>
</evidence>
<accession>A0A812ZW57</accession>
<reference evidence="2" key="1">
    <citation type="submission" date="2021-02" db="EMBL/GenBank/DDBJ databases">
        <authorList>
            <person name="Dougan E. K."/>
            <person name="Rhodes N."/>
            <person name="Thang M."/>
            <person name="Chan C."/>
        </authorList>
    </citation>
    <scope>NUCLEOTIDE SEQUENCE</scope>
</reference>
<feature type="compositionally biased region" description="Basic and acidic residues" evidence="1">
    <location>
        <begin position="769"/>
        <end position="790"/>
    </location>
</feature>
<dbReference type="OrthoDB" id="437377at2759"/>